<keyword evidence="1" id="KW-0805">Transcription regulation</keyword>
<accession>A0A238WND2</accession>
<evidence type="ECO:0000313" key="6">
    <source>
        <dbReference type="Proteomes" id="UP000198397"/>
    </source>
</evidence>
<dbReference type="EMBL" id="FZNQ01000008">
    <property type="protein sequence ID" value="SNR47189.1"/>
    <property type="molecule type" value="Genomic_DNA"/>
</dbReference>
<evidence type="ECO:0000259" key="4">
    <source>
        <dbReference type="Pfam" id="PF04967"/>
    </source>
</evidence>
<dbReference type="PANTHER" id="PTHR34236">
    <property type="entry name" value="DIMETHYL SULFOXIDE REDUCTASE TRANSCRIPTIONAL ACTIVATOR"/>
    <property type="match status" value="1"/>
</dbReference>
<gene>
    <name evidence="5" type="ORF">SAMN06264855_108111</name>
</gene>
<dbReference type="InterPro" id="IPR007050">
    <property type="entry name" value="HTH_bacterioopsin"/>
</dbReference>
<dbReference type="Pfam" id="PF04967">
    <property type="entry name" value="HTH_10"/>
    <property type="match status" value="1"/>
</dbReference>
<evidence type="ECO:0000256" key="2">
    <source>
        <dbReference type="ARBA" id="ARBA00023163"/>
    </source>
</evidence>
<dbReference type="AlphaFoldDB" id="A0A238WND2"/>
<dbReference type="PANTHER" id="PTHR34236:SF1">
    <property type="entry name" value="DIMETHYL SULFOXIDE REDUCTASE TRANSCRIPTIONAL ACTIVATOR"/>
    <property type="match status" value="1"/>
</dbReference>
<name>A0A238WND2_HALVU</name>
<dbReference type="Proteomes" id="UP000198397">
    <property type="component" value="Unassembled WGS sequence"/>
</dbReference>
<keyword evidence="6" id="KW-1185">Reference proteome</keyword>
<keyword evidence="2" id="KW-0804">Transcription</keyword>
<protein>
    <submittedName>
        <fullName evidence="5">HTH DNA binding domain-containing protein</fullName>
    </submittedName>
</protein>
<evidence type="ECO:0000313" key="5">
    <source>
        <dbReference type="EMBL" id="SNR47189.1"/>
    </source>
</evidence>
<feature type="region of interest" description="Disordered" evidence="3">
    <location>
        <begin position="1"/>
        <end position="27"/>
    </location>
</feature>
<dbReference type="RefSeq" id="WP_218818934.1">
    <property type="nucleotide sequence ID" value="NZ_FZNQ01000008.1"/>
</dbReference>
<proteinExistence type="predicted"/>
<organism evidence="5 6">
    <name type="scientific">Halorubrum vacuolatum</name>
    <name type="common">Natronobacterium vacuolatum</name>
    <dbReference type="NCBI Taxonomy" id="63740"/>
    <lineage>
        <taxon>Archaea</taxon>
        <taxon>Methanobacteriati</taxon>
        <taxon>Methanobacteriota</taxon>
        <taxon>Stenosarchaea group</taxon>
        <taxon>Halobacteria</taxon>
        <taxon>Halobacteriales</taxon>
        <taxon>Haloferacaceae</taxon>
        <taxon>Halorubrum</taxon>
    </lineage>
</organism>
<dbReference type="OrthoDB" id="168808at2157"/>
<evidence type="ECO:0000256" key="3">
    <source>
        <dbReference type="SAM" id="MobiDB-lite"/>
    </source>
</evidence>
<feature type="domain" description="HTH bat-type" evidence="4">
    <location>
        <begin position="69"/>
        <end position="120"/>
    </location>
</feature>
<sequence length="129" mass="13822">MMSEGHPTHDPGNPASSHGEHIRMSLSVSDPEAARELLVCLGNAVGASVSVDCVTQDDSIPCSIPVNGLTERQVETAVTAVERGYYDVPQATSLSELSEEFGVTNSAISQRLRSVERTLVRSLVETARR</sequence>
<evidence type="ECO:0000256" key="1">
    <source>
        <dbReference type="ARBA" id="ARBA00023015"/>
    </source>
</evidence>
<reference evidence="5 6" key="1">
    <citation type="submission" date="2017-06" db="EMBL/GenBank/DDBJ databases">
        <authorList>
            <person name="Kim H.J."/>
            <person name="Triplett B.A."/>
        </authorList>
    </citation>
    <scope>NUCLEOTIDE SEQUENCE [LARGE SCALE GENOMIC DNA]</scope>
    <source>
        <strain evidence="5 6">DSM 8800</strain>
    </source>
</reference>